<dbReference type="InterPro" id="IPR036983">
    <property type="entry name" value="AIM24_sf"/>
</dbReference>
<sequence length="302" mass="32447">MTGRFFSVSAWQAAAKCYTEPYRRRLAALEGKEGSSMYKITNFTTNDDIRTLSAIGPFTIVQYEREFSVAPQQAQFAWYCNAMNIRRRQVVCDLSKGAVVVQPGAMQWMAGDVHGTSGLKGVGDFIGKTIRSKMTGDPAVKPEYQGTGTLVLEPTYSYLAAIDVSQWGAGIVLDDGMFVAAEASLRQEVSMRRSLSAATLGNEGLFSLCLRGNGAAVVKVPCPQEELVEVELDNDVLRIDGNMAVAWSAGLQFTVEKATSSLMGSALSGEGLVNVYRGTGKVLLCPFQQEAGAMPVQPAAGQ</sequence>
<keyword evidence="2" id="KW-1185">Reference proteome</keyword>
<dbReference type="STRING" id="1702221.AALO17_23270"/>
<dbReference type="PANTHER" id="PTHR38074:SF1">
    <property type="entry name" value="ALTERED INHERITANCE OF MITOCHONDRIA PROTEIN 24, MITOCHONDRIAL"/>
    <property type="match status" value="1"/>
</dbReference>
<dbReference type="InterPro" id="IPR016031">
    <property type="entry name" value="Trp_RNA-bd_attenuator-like_dom"/>
</dbReference>
<evidence type="ECO:0000313" key="1">
    <source>
        <dbReference type="EMBL" id="AMK55461.1"/>
    </source>
</evidence>
<proteinExistence type="predicted"/>
<dbReference type="InterPro" id="IPR002838">
    <property type="entry name" value="AIM24"/>
</dbReference>
<dbReference type="Proteomes" id="UP000069771">
    <property type="component" value="Chromosome"/>
</dbReference>
<dbReference type="PATRIC" id="fig|1702221.3.peg.2262"/>
<evidence type="ECO:0000313" key="2">
    <source>
        <dbReference type="Proteomes" id="UP000069771"/>
    </source>
</evidence>
<accession>A0A140DXT4</accession>
<dbReference type="Gene3D" id="3.60.160.10">
    <property type="entry name" value="Mitochondrial biogenesis AIM24"/>
    <property type="match status" value="1"/>
</dbReference>
<dbReference type="SUPFAM" id="SSF51219">
    <property type="entry name" value="TRAP-like"/>
    <property type="match status" value="1"/>
</dbReference>
<protein>
    <submittedName>
        <fullName evidence="1">Transcriptional regulator</fullName>
    </submittedName>
</protein>
<reference evidence="1 2" key="1">
    <citation type="journal article" date="2016" name="Gut Pathog.">
        <title>Whole genome sequencing of "Faecalibaculum rodentium" ALO17, isolated from C57BL/6J laboratory mouse feces.</title>
        <authorList>
            <person name="Lim S."/>
            <person name="Chang D.H."/>
            <person name="Ahn S."/>
            <person name="Kim B.C."/>
        </authorList>
    </citation>
    <scope>NUCLEOTIDE SEQUENCE [LARGE SCALE GENOMIC DNA]</scope>
    <source>
        <strain evidence="1 2">Alo17</strain>
    </source>
</reference>
<dbReference type="EMBL" id="CP011391">
    <property type="protein sequence ID" value="AMK55461.1"/>
    <property type="molecule type" value="Genomic_DNA"/>
</dbReference>
<dbReference type="Pfam" id="PF01987">
    <property type="entry name" value="AIM24"/>
    <property type="match status" value="1"/>
</dbReference>
<name>A0A140DXT4_9FIRM</name>
<dbReference type="PANTHER" id="PTHR38074">
    <property type="entry name" value="ALTERED INHERITANCE OF MITOCHONDRIA PROTEIN 24, MITOCHONDRIAL"/>
    <property type="match status" value="1"/>
</dbReference>
<dbReference type="AlphaFoldDB" id="A0A140DXT4"/>
<gene>
    <name evidence="1" type="ORF">AALO17_23270</name>
</gene>
<organism evidence="1 2">
    <name type="scientific">Faecalibaculum rodentium</name>
    <dbReference type="NCBI Taxonomy" id="1702221"/>
    <lineage>
        <taxon>Bacteria</taxon>
        <taxon>Bacillati</taxon>
        <taxon>Bacillota</taxon>
        <taxon>Erysipelotrichia</taxon>
        <taxon>Erysipelotrichales</taxon>
        <taxon>Erysipelotrichaceae</taxon>
        <taxon>Faecalibaculum</taxon>
    </lineage>
</organism>
<dbReference type="KEGG" id="fro:AALO17_23270"/>